<evidence type="ECO:0000313" key="8">
    <source>
        <dbReference type="Proteomes" id="UP000000789"/>
    </source>
</evidence>
<dbReference type="HOGENOM" id="CLU_169643_4_3_0"/>
<name>A9BFT9_PETMO</name>
<comment type="similarity">
    <text evidence="1 5 6">Belongs to the bacterial ribosomal protein bL35 family.</text>
</comment>
<gene>
    <name evidence="5" type="primary">rpmI</name>
    <name evidence="7" type="ordered locus">Pmob_0710</name>
</gene>
<evidence type="ECO:0000256" key="4">
    <source>
        <dbReference type="ARBA" id="ARBA00071664"/>
    </source>
</evidence>
<protein>
    <recommendedName>
        <fullName evidence="4 5">Large ribosomal subunit protein bL35</fullName>
    </recommendedName>
</protein>
<dbReference type="InterPro" id="IPR018265">
    <property type="entry name" value="Ribosomal_bL35_CS"/>
</dbReference>
<dbReference type="InterPro" id="IPR037229">
    <property type="entry name" value="Ribosomal_bL35_sf"/>
</dbReference>
<evidence type="ECO:0000256" key="5">
    <source>
        <dbReference type="HAMAP-Rule" id="MF_00514"/>
    </source>
</evidence>
<dbReference type="AlphaFoldDB" id="A9BFT9"/>
<dbReference type="KEGG" id="pmo:Pmob_0710"/>
<proteinExistence type="inferred from homology"/>
<dbReference type="InterPro" id="IPR001706">
    <property type="entry name" value="Ribosomal_bL35"/>
</dbReference>
<dbReference type="PANTHER" id="PTHR33343:SF1">
    <property type="entry name" value="LARGE RIBOSOMAL SUBUNIT PROTEIN BL35M"/>
    <property type="match status" value="1"/>
</dbReference>
<dbReference type="EMBL" id="CP000879">
    <property type="protein sequence ID" value="ABX31435.1"/>
    <property type="molecule type" value="Genomic_DNA"/>
</dbReference>
<keyword evidence="2 5" id="KW-0689">Ribosomal protein</keyword>
<keyword evidence="8" id="KW-1185">Reference proteome</keyword>
<dbReference type="SUPFAM" id="SSF143034">
    <property type="entry name" value="L35p-like"/>
    <property type="match status" value="1"/>
</dbReference>
<evidence type="ECO:0000256" key="1">
    <source>
        <dbReference type="ARBA" id="ARBA00006598"/>
    </source>
</evidence>
<dbReference type="PANTHER" id="PTHR33343">
    <property type="entry name" value="54S RIBOSOMAL PROTEIN BL35M"/>
    <property type="match status" value="1"/>
</dbReference>
<dbReference type="FunFam" id="4.10.410.60:FF:000001">
    <property type="entry name" value="50S ribosomal protein L35"/>
    <property type="match status" value="1"/>
</dbReference>
<dbReference type="GO" id="GO:0003735">
    <property type="term" value="F:structural constituent of ribosome"/>
    <property type="evidence" value="ECO:0007669"/>
    <property type="project" value="InterPro"/>
</dbReference>
<organism evidence="7 8">
    <name type="scientific">Petrotoga mobilis (strain DSM 10674 / SJ95)</name>
    <dbReference type="NCBI Taxonomy" id="403833"/>
    <lineage>
        <taxon>Bacteria</taxon>
        <taxon>Thermotogati</taxon>
        <taxon>Thermotogota</taxon>
        <taxon>Thermotogae</taxon>
        <taxon>Petrotogales</taxon>
        <taxon>Petrotogaceae</taxon>
        <taxon>Petrotoga</taxon>
    </lineage>
</organism>
<dbReference type="PRINTS" id="PR00064">
    <property type="entry name" value="RIBOSOMALL35"/>
</dbReference>
<evidence type="ECO:0000256" key="2">
    <source>
        <dbReference type="ARBA" id="ARBA00022980"/>
    </source>
</evidence>
<dbReference type="Proteomes" id="UP000000789">
    <property type="component" value="Chromosome"/>
</dbReference>
<reference evidence="7" key="1">
    <citation type="submission" date="2007-11" db="EMBL/GenBank/DDBJ databases">
        <title>Complete sequence of Petroga mobilis SJ95.</title>
        <authorList>
            <consortium name="US DOE Joint Genome Institute"/>
            <person name="Copeland A."/>
            <person name="Lucas S."/>
            <person name="Lapidus A."/>
            <person name="Barry K."/>
            <person name="Glavina del Rio T."/>
            <person name="Dalin E."/>
            <person name="Tice H."/>
            <person name="Pitluck S."/>
            <person name="Meincke L."/>
            <person name="Brettin T."/>
            <person name="Bruce D."/>
            <person name="Detter J.C."/>
            <person name="Han C."/>
            <person name="Kuske C.R."/>
            <person name="Schmutz J."/>
            <person name="Larimer F."/>
            <person name="Land M."/>
            <person name="Hauser L."/>
            <person name="Kyrpides N."/>
            <person name="Mikhailova N."/>
            <person name="Noll K."/>
            <person name="Richardson P."/>
        </authorList>
    </citation>
    <scope>NUCLEOTIDE SEQUENCE [LARGE SCALE GENOMIC DNA]</scope>
    <source>
        <strain evidence="7">SJ95</strain>
    </source>
</reference>
<dbReference type="PROSITE" id="PS00936">
    <property type="entry name" value="RIBOSOMAL_L35"/>
    <property type="match status" value="1"/>
</dbReference>
<dbReference type="Gene3D" id="4.10.410.60">
    <property type="match status" value="1"/>
</dbReference>
<dbReference type="HAMAP" id="MF_00514">
    <property type="entry name" value="Ribosomal_bL35"/>
    <property type="match status" value="1"/>
</dbReference>
<keyword evidence="3 5" id="KW-0687">Ribonucleoprotein</keyword>
<dbReference type="eggNOG" id="COG0291">
    <property type="taxonomic scope" value="Bacteria"/>
</dbReference>
<dbReference type="NCBIfam" id="TIGR00001">
    <property type="entry name" value="rpmI_bact"/>
    <property type="match status" value="1"/>
</dbReference>
<dbReference type="STRING" id="403833.Pmob_0710"/>
<evidence type="ECO:0000313" key="7">
    <source>
        <dbReference type="EMBL" id="ABX31435.1"/>
    </source>
</evidence>
<dbReference type="Pfam" id="PF01632">
    <property type="entry name" value="Ribosomal_L35p"/>
    <property type="match status" value="1"/>
</dbReference>
<dbReference type="GO" id="GO:0015934">
    <property type="term" value="C:large ribosomal subunit"/>
    <property type="evidence" value="ECO:0007669"/>
    <property type="project" value="TreeGrafter"/>
</dbReference>
<dbReference type="GO" id="GO:0006412">
    <property type="term" value="P:translation"/>
    <property type="evidence" value="ECO:0007669"/>
    <property type="project" value="UniProtKB-UniRule"/>
</dbReference>
<evidence type="ECO:0000256" key="3">
    <source>
        <dbReference type="ARBA" id="ARBA00023274"/>
    </source>
</evidence>
<accession>A9BFT9</accession>
<sequence>MGGIKMPKLKTKGSAKKRFKVTKNGKILRHRSNVGHNTGFKNSSHMRRLKKEVEVPKEIVDKVEKSLGLK</sequence>
<dbReference type="InterPro" id="IPR021137">
    <property type="entry name" value="Ribosomal_bL35-like"/>
</dbReference>
<evidence type="ECO:0000256" key="6">
    <source>
        <dbReference type="RuleBase" id="RU000568"/>
    </source>
</evidence>